<evidence type="ECO:0000313" key="8">
    <source>
        <dbReference type="EMBL" id="KGB41723.1"/>
    </source>
</evidence>
<dbReference type="EMBL" id="KL252067">
    <property type="protein sequence ID" value="KGB41723.1"/>
    <property type="molecule type" value="Genomic_DNA"/>
</dbReference>
<evidence type="ECO:0000256" key="5">
    <source>
        <dbReference type="ARBA" id="ARBA00023098"/>
    </source>
</evidence>
<evidence type="ECO:0000256" key="1">
    <source>
        <dbReference type="ARBA" id="ARBA00007835"/>
    </source>
</evidence>
<proteinExistence type="inferred from homology"/>
<name>A0A095CFR3_SCHHA</name>
<dbReference type="EC" id="3.1.1.-" evidence="7"/>
<dbReference type="PANTHER" id="PTHR12370:SF3">
    <property type="entry name" value="PHOSPHOLIPASE B-LIKE 2-RELATED"/>
    <property type="match status" value="1"/>
</dbReference>
<evidence type="ECO:0000256" key="3">
    <source>
        <dbReference type="ARBA" id="ARBA00022801"/>
    </source>
</evidence>
<accession>A0A095CFR3</accession>
<evidence type="ECO:0000256" key="2">
    <source>
        <dbReference type="ARBA" id="ARBA00022729"/>
    </source>
</evidence>
<gene>
    <name evidence="8" type="ORF">MS3_10267</name>
</gene>
<dbReference type="GO" id="GO:0005576">
    <property type="term" value="C:extracellular region"/>
    <property type="evidence" value="ECO:0007669"/>
    <property type="project" value="TreeGrafter"/>
</dbReference>
<keyword evidence="4 7" id="KW-0442">Lipid degradation</keyword>
<keyword evidence="2" id="KW-0732">Signal</keyword>
<dbReference type="Pfam" id="PF04916">
    <property type="entry name" value="Phospholip_B"/>
    <property type="match status" value="1"/>
</dbReference>
<keyword evidence="3 7" id="KW-0378">Hydrolase</keyword>
<keyword evidence="6" id="KW-0325">Glycoprotein</keyword>
<reference evidence="8" key="1">
    <citation type="journal article" date="2012" name="Nat. Genet.">
        <title>Whole-genome sequence of Schistosoma haematobium.</title>
        <authorList>
            <person name="Young N.D."/>
            <person name="Jex A.R."/>
            <person name="Li B."/>
            <person name="Liu S."/>
            <person name="Yang L."/>
            <person name="Xiong Z."/>
            <person name="Li Y."/>
            <person name="Cantacessi C."/>
            <person name="Hall R.S."/>
            <person name="Xu X."/>
            <person name="Chen F."/>
            <person name="Wu X."/>
            <person name="Zerlotini A."/>
            <person name="Oliveira G."/>
            <person name="Hofmann A."/>
            <person name="Zhang G."/>
            <person name="Fang X."/>
            <person name="Kang Y."/>
            <person name="Campbell B.E."/>
            <person name="Loukas A."/>
            <person name="Ranganathan S."/>
            <person name="Rollinson D."/>
            <person name="Rinaldi G."/>
            <person name="Brindley P.J."/>
            <person name="Yang H."/>
            <person name="Wang J."/>
            <person name="Wang J."/>
            <person name="Gasser R.B."/>
        </authorList>
    </citation>
    <scope>NUCLEOTIDE SEQUENCE [LARGE SCALE GENOMIC DNA]</scope>
</reference>
<dbReference type="PANTHER" id="PTHR12370">
    <property type="entry name" value="PHOSPHOLIPASE B-RELATED"/>
    <property type="match status" value="1"/>
</dbReference>
<dbReference type="Gene3D" id="3.60.60.30">
    <property type="match status" value="1"/>
</dbReference>
<dbReference type="GO" id="GO:0004620">
    <property type="term" value="F:phospholipase activity"/>
    <property type="evidence" value="ECO:0007669"/>
    <property type="project" value="InterPro"/>
</dbReference>
<dbReference type="STRING" id="6185.A0A095CFR3"/>
<organism evidence="8">
    <name type="scientific">Schistosoma haematobium</name>
    <name type="common">Blood fluke</name>
    <dbReference type="NCBI Taxonomy" id="6185"/>
    <lineage>
        <taxon>Eukaryota</taxon>
        <taxon>Metazoa</taxon>
        <taxon>Spiralia</taxon>
        <taxon>Lophotrochozoa</taxon>
        <taxon>Platyhelminthes</taxon>
        <taxon>Trematoda</taxon>
        <taxon>Digenea</taxon>
        <taxon>Strigeidida</taxon>
        <taxon>Schistosomatoidea</taxon>
        <taxon>Schistosomatidae</taxon>
        <taxon>Schistosoma</taxon>
    </lineage>
</organism>
<evidence type="ECO:0000256" key="4">
    <source>
        <dbReference type="ARBA" id="ARBA00022963"/>
    </source>
</evidence>
<comment type="similarity">
    <text evidence="1 7">Belongs to the phospholipase B-like family.</text>
</comment>
<dbReference type="AlphaFoldDB" id="A0A095CFR3"/>
<evidence type="ECO:0000256" key="6">
    <source>
        <dbReference type="ARBA" id="ARBA00023180"/>
    </source>
</evidence>
<keyword evidence="5 7" id="KW-0443">Lipid metabolism</keyword>
<protein>
    <recommendedName>
        <fullName evidence="7">Phospholipase B-like</fullName>
        <ecNumber evidence="7">3.1.1.-</ecNumber>
    </recommendedName>
</protein>
<sequence>MIFDAKQWPRNKRSLMIAEQLPGIVSSLDVTNILKIQGYWASYNLPFIDDIYILSGTKNMAKMHGDWYVHNMTSRAKIFRRDHHKVVDFPSMMLLMRYNDFMNDPLSACPCKPPYTSNKAISARDELNDPKGQYPIRSWSYRLHGGTDAKVVDLLMMNQVS</sequence>
<comment type="function">
    <text evidence="7">Putative phospholipase.</text>
</comment>
<evidence type="ECO:0000256" key="7">
    <source>
        <dbReference type="RuleBase" id="RU364138"/>
    </source>
</evidence>
<dbReference type="InterPro" id="IPR007000">
    <property type="entry name" value="PLipase_B-like"/>
</dbReference>
<dbReference type="GO" id="GO:0009395">
    <property type="term" value="P:phospholipid catabolic process"/>
    <property type="evidence" value="ECO:0007669"/>
    <property type="project" value="TreeGrafter"/>
</dbReference>